<dbReference type="Pfam" id="PF03372">
    <property type="entry name" value="Exo_endo_phos"/>
    <property type="match status" value="1"/>
</dbReference>
<dbReference type="InterPro" id="IPR005135">
    <property type="entry name" value="Endo/exonuclease/phosphatase"/>
</dbReference>
<feature type="domain" description="Reverse transcriptase" evidence="1">
    <location>
        <begin position="525"/>
        <end position="796"/>
    </location>
</feature>
<dbReference type="CDD" id="cd09076">
    <property type="entry name" value="L1-EN"/>
    <property type="match status" value="1"/>
</dbReference>
<dbReference type="AlphaFoldDB" id="A0A8D9AFB4"/>
<dbReference type="PANTHER" id="PTHR47027:SF8">
    <property type="entry name" value="RIBONUCLEASE H"/>
    <property type="match status" value="1"/>
</dbReference>
<dbReference type="CDD" id="cd01650">
    <property type="entry name" value="RT_nLTR_like"/>
    <property type="match status" value="1"/>
</dbReference>
<dbReference type="GO" id="GO:0071897">
    <property type="term" value="P:DNA biosynthetic process"/>
    <property type="evidence" value="ECO:0007669"/>
    <property type="project" value="UniProtKB-ARBA"/>
</dbReference>
<sequence length="979" mass="113462">MAMLKTKQIRNSSSIGFPGGNVKSDVMETRKLRPNIRIATWNVQSLNKAGKTDNAIKEMKRLQIDILGICEMRWLDSGEMPLDGYKAFYSGRTDGAHEDGVGIIMTQKIAAKVKNFPPISERIMLIQLENNPVNINIIQVYAPTLDKADDIVDEMYNTINEIMKKLKKNEINIVMGDFNSKVGEGSTSDAVGPFGLGERNKRGDTLELFASTHELVITNTWFKQPKRRLYTWKSPKDKAEKIIRNQIDFILINKRFRNSCTTVRTYPGADIVSDHTPVVGDFRIRMKKVNKKLMPNFDLRKLKEQGIESKVIKILNEEYQERPKSNAETEMETLQKTIKKIKMNLLKPDRRLKKSWMTEEILELMEKRRLEKGNKVEYLKYQKIIRQRIRQAKENEMIEKCEEIENLQSKHDDFNIYKKVRELTGTNKRKIGRVLVSEEGSLILSVEEKKEEWKKYIEKLFYDTRTDDIPNATGESGPDILEDEVRVAIALLKNRKAAGPDGIQGEFLKLLDNESIKRLTTIFNEIYSSGKIPESWLKSEFIAIPKKASAKTCDDYRTISLMSHILKLFLKIIHKRIYNLCEEQIAPNQFGFLNAVGTREALFSVQVLFQRSRDVNCKVFACLIDYKKAFDRVKHEKMVDILKNIGMDAKTINIIVNLYWNQTAVVKIDGDHTENIKIERGVRQGCVLSPILFNLYSEYIFREALENINEGIALNGIRVNNIRYADDTIVFADTIEGLQTLIDSVVAVSSRFGLEMNVSKTKLLIVSKEHVSGAHLKINNTRIERVAQYTYLGTIINENWENSQEIRCRIEKARAIFNKMSALFKNHNLTLATKIRFLRCYVFSVLLYGVETWTVSQEMTKKLEAFELWLYRRMLKISWTDKITNKEVLRRMNKDTEIVNTVKSRKLQYLGHIMRNRNRYILLQQILQGKINSKRGPGRRRTSWLANLRQWYDKSSAELFRIATNKVRIALMVANIRNG</sequence>
<dbReference type="SUPFAM" id="SSF56219">
    <property type="entry name" value="DNase I-like"/>
    <property type="match status" value="1"/>
</dbReference>
<evidence type="ECO:0000313" key="2">
    <source>
        <dbReference type="EMBL" id="CAG6765353.1"/>
    </source>
</evidence>
<dbReference type="PANTHER" id="PTHR47027">
    <property type="entry name" value="REVERSE TRANSCRIPTASE DOMAIN-CONTAINING PROTEIN"/>
    <property type="match status" value="1"/>
</dbReference>
<accession>A0A8D9AFB4</accession>
<protein>
    <submittedName>
        <fullName evidence="2">Craniofacial development protein 2</fullName>
    </submittedName>
</protein>
<proteinExistence type="predicted"/>
<dbReference type="InterPro" id="IPR000477">
    <property type="entry name" value="RT_dom"/>
</dbReference>
<evidence type="ECO:0000259" key="1">
    <source>
        <dbReference type="PROSITE" id="PS50878"/>
    </source>
</evidence>
<organism evidence="2">
    <name type="scientific">Cacopsylla melanoneura</name>
    <dbReference type="NCBI Taxonomy" id="428564"/>
    <lineage>
        <taxon>Eukaryota</taxon>
        <taxon>Metazoa</taxon>
        <taxon>Ecdysozoa</taxon>
        <taxon>Arthropoda</taxon>
        <taxon>Hexapoda</taxon>
        <taxon>Insecta</taxon>
        <taxon>Pterygota</taxon>
        <taxon>Neoptera</taxon>
        <taxon>Paraneoptera</taxon>
        <taxon>Hemiptera</taxon>
        <taxon>Sternorrhyncha</taxon>
        <taxon>Psylloidea</taxon>
        <taxon>Psyllidae</taxon>
        <taxon>Psyllinae</taxon>
        <taxon>Cacopsylla</taxon>
    </lineage>
</organism>
<dbReference type="EMBL" id="HBUF01567990">
    <property type="protein sequence ID" value="CAG6765353.1"/>
    <property type="molecule type" value="Transcribed_RNA"/>
</dbReference>
<dbReference type="PROSITE" id="PS50878">
    <property type="entry name" value="RT_POL"/>
    <property type="match status" value="1"/>
</dbReference>
<name>A0A8D9AFB4_9HEMI</name>
<dbReference type="GO" id="GO:0003824">
    <property type="term" value="F:catalytic activity"/>
    <property type="evidence" value="ECO:0007669"/>
    <property type="project" value="InterPro"/>
</dbReference>
<dbReference type="Pfam" id="PF00078">
    <property type="entry name" value="RVT_1"/>
    <property type="match status" value="1"/>
</dbReference>
<dbReference type="SUPFAM" id="SSF56672">
    <property type="entry name" value="DNA/RNA polymerases"/>
    <property type="match status" value="1"/>
</dbReference>
<reference evidence="2" key="1">
    <citation type="submission" date="2021-05" db="EMBL/GenBank/DDBJ databases">
        <authorList>
            <person name="Alioto T."/>
            <person name="Alioto T."/>
            <person name="Gomez Garrido J."/>
        </authorList>
    </citation>
    <scope>NUCLEOTIDE SEQUENCE</scope>
</reference>
<dbReference type="Gene3D" id="3.60.10.10">
    <property type="entry name" value="Endonuclease/exonuclease/phosphatase"/>
    <property type="match status" value="1"/>
</dbReference>
<dbReference type="InterPro" id="IPR043502">
    <property type="entry name" value="DNA/RNA_pol_sf"/>
</dbReference>
<dbReference type="InterPro" id="IPR036691">
    <property type="entry name" value="Endo/exonu/phosph_ase_sf"/>
</dbReference>